<evidence type="ECO:0000256" key="7">
    <source>
        <dbReference type="PIRSR" id="PIRSR038994-2"/>
    </source>
</evidence>
<dbReference type="InterPro" id="IPR003764">
    <property type="entry name" value="GlcNAc_6-P_deAcase"/>
</dbReference>
<organism evidence="10 11">
    <name type="scientific">Aeromicrobium choanae</name>
    <dbReference type="NCBI Taxonomy" id="1736691"/>
    <lineage>
        <taxon>Bacteria</taxon>
        <taxon>Bacillati</taxon>
        <taxon>Actinomycetota</taxon>
        <taxon>Actinomycetes</taxon>
        <taxon>Propionibacteriales</taxon>
        <taxon>Nocardioidaceae</taxon>
        <taxon>Aeromicrobium</taxon>
    </lineage>
</organism>
<dbReference type="GO" id="GO:0008448">
    <property type="term" value="F:N-acetylglucosamine-6-phosphate deacetylase activity"/>
    <property type="evidence" value="ECO:0007669"/>
    <property type="project" value="InterPro"/>
</dbReference>
<proteinExistence type="inferred from homology"/>
<dbReference type="RefSeq" id="WP_078701004.1">
    <property type="nucleotide sequence ID" value="NZ_LT796768.1"/>
</dbReference>
<feature type="active site" description="Proton donor/acceptor" evidence="6">
    <location>
        <position position="274"/>
    </location>
</feature>
<sequence>MGHLISAAAVVDVGVDLEPGWVEVADGTIVASGTGAPPRPADEHHDGILAPGLVDAQINGAYGADFAVATDDEWDRIVDGLAATGVTAIAPTFITAPVEDLVEQLRDFRGQRTRLAGRPGATRLLGAHVEGPFISAACKGAHDEAFLVDPTPERVDALIEAGGADLGYVTLAPERDGALEAIERLVRAGVRVSIGHSDADDATATRAVDAGATLVTHLYNAQRGLAHRDGGVVGVALTDARLTPGLIADGHHVDPIALQVAFASAAGRIMLVTDDLSTFGMPPGRYELGGAAVVIDEDQPARREDGTIAGAAVRLDACIAHVVRAAGVDVATAIRAASTVPAVALGAPELGTLAPGTPADLVVLDAAELRVSHTWIAGRRSG</sequence>
<dbReference type="InterPro" id="IPR006680">
    <property type="entry name" value="Amidohydro-rel"/>
</dbReference>
<evidence type="ECO:0000256" key="2">
    <source>
        <dbReference type="ARBA" id="ARBA00022723"/>
    </source>
</evidence>
<keyword evidence="11" id="KW-1185">Reference proteome</keyword>
<dbReference type="InterPro" id="IPR032466">
    <property type="entry name" value="Metal_Hydrolase"/>
</dbReference>
<dbReference type="PIRSF" id="PIRSF038994">
    <property type="entry name" value="NagA"/>
    <property type="match status" value="1"/>
</dbReference>
<feature type="binding site" evidence="8">
    <location>
        <position position="130"/>
    </location>
    <ligand>
        <name>Zn(2+)</name>
        <dbReference type="ChEBI" id="CHEBI:29105"/>
    </ligand>
</feature>
<feature type="binding site" evidence="8">
    <location>
        <position position="196"/>
    </location>
    <ligand>
        <name>Zn(2+)</name>
        <dbReference type="ChEBI" id="CHEBI:29105"/>
    </ligand>
</feature>
<protein>
    <submittedName>
        <fullName evidence="10">N-acetylglucosamine 6-phosphate deacetylase</fullName>
    </submittedName>
</protein>
<dbReference type="InterPro" id="IPR011059">
    <property type="entry name" value="Metal-dep_hydrolase_composite"/>
</dbReference>
<feature type="binding site" evidence="7">
    <location>
        <begin position="308"/>
        <end position="310"/>
    </location>
    <ligand>
        <name>substrate</name>
    </ligand>
</feature>
<evidence type="ECO:0000256" key="1">
    <source>
        <dbReference type="ARBA" id="ARBA00010716"/>
    </source>
</evidence>
<keyword evidence="2 8" id="KW-0479">Metal-binding</keyword>
<accession>A0A1T4Z801</accession>
<dbReference type="AlphaFoldDB" id="A0A1T4Z801"/>
<dbReference type="Gene3D" id="3.20.20.140">
    <property type="entry name" value="Metal-dependent hydrolases"/>
    <property type="match status" value="1"/>
</dbReference>
<evidence type="ECO:0000256" key="4">
    <source>
        <dbReference type="ARBA" id="ARBA00023277"/>
    </source>
</evidence>
<gene>
    <name evidence="10" type="ORF">SAMN06295964_3125</name>
</gene>
<keyword evidence="4 5" id="KW-0119">Carbohydrate metabolism</keyword>
<dbReference type="PANTHER" id="PTHR11113">
    <property type="entry name" value="N-ACETYLGLUCOSAMINE-6-PHOSPHATE DEACETYLASE"/>
    <property type="match status" value="1"/>
</dbReference>
<dbReference type="SUPFAM" id="SSF51556">
    <property type="entry name" value="Metallo-dependent hydrolases"/>
    <property type="match status" value="1"/>
</dbReference>
<evidence type="ECO:0000256" key="8">
    <source>
        <dbReference type="PIRSR" id="PIRSR038994-3"/>
    </source>
</evidence>
<evidence type="ECO:0000259" key="9">
    <source>
        <dbReference type="Pfam" id="PF01979"/>
    </source>
</evidence>
<dbReference type="Proteomes" id="UP000191040">
    <property type="component" value="Chromosome I"/>
</dbReference>
<keyword evidence="3 5" id="KW-0378">Hydrolase</keyword>
<feature type="binding site" evidence="8">
    <location>
        <position position="217"/>
    </location>
    <ligand>
        <name>Zn(2+)</name>
        <dbReference type="ChEBI" id="CHEBI:29105"/>
    </ligand>
</feature>
<comment type="cofactor">
    <cofactor evidence="8">
        <name>a divalent metal cation</name>
        <dbReference type="ChEBI" id="CHEBI:60240"/>
    </cofactor>
    <text evidence="8">Binds 1 divalent metal cation per subunit.</text>
</comment>
<dbReference type="PANTHER" id="PTHR11113:SF14">
    <property type="entry name" value="N-ACETYLGLUCOSAMINE-6-PHOSPHATE DEACETYLASE"/>
    <property type="match status" value="1"/>
</dbReference>
<dbReference type="SUPFAM" id="SSF51338">
    <property type="entry name" value="Composite domain of metallo-dependent hydrolases"/>
    <property type="match status" value="1"/>
</dbReference>
<feature type="domain" description="Amidohydrolase-related" evidence="9">
    <location>
        <begin position="48"/>
        <end position="379"/>
    </location>
</feature>
<evidence type="ECO:0000313" key="11">
    <source>
        <dbReference type="Proteomes" id="UP000191040"/>
    </source>
</evidence>
<evidence type="ECO:0000256" key="3">
    <source>
        <dbReference type="ARBA" id="ARBA00022801"/>
    </source>
</evidence>
<evidence type="ECO:0000256" key="5">
    <source>
        <dbReference type="PIRNR" id="PIRNR038994"/>
    </source>
</evidence>
<dbReference type="GO" id="GO:0046872">
    <property type="term" value="F:metal ion binding"/>
    <property type="evidence" value="ECO:0007669"/>
    <property type="project" value="UniProtKB-KW"/>
</dbReference>
<dbReference type="OrthoDB" id="9776488at2"/>
<evidence type="ECO:0000313" key="10">
    <source>
        <dbReference type="EMBL" id="SKB10139.1"/>
    </source>
</evidence>
<evidence type="ECO:0000256" key="6">
    <source>
        <dbReference type="PIRSR" id="PIRSR038994-1"/>
    </source>
</evidence>
<dbReference type="Gene3D" id="2.30.40.10">
    <property type="entry name" value="Urease, subunit C, domain 1"/>
    <property type="match status" value="1"/>
</dbReference>
<feature type="binding site" evidence="7">
    <location>
        <position position="252"/>
    </location>
    <ligand>
        <name>substrate</name>
    </ligand>
</feature>
<reference evidence="11" key="1">
    <citation type="submission" date="2017-02" db="EMBL/GenBank/DDBJ databases">
        <authorList>
            <person name="Varghese N."/>
            <person name="Submissions S."/>
        </authorList>
    </citation>
    <scope>NUCLEOTIDE SEQUENCE [LARGE SCALE GENOMIC DNA]</scope>
    <source>
        <strain evidence="11">9H-4</strain>
    </source>
</reference>
<feature type="binding site" evidence="7">
    <location>
        <begin position="220"/>
        <end position="221"/>
    </location>
    <ligand>
        <name>substrate</name>
    </ligand>
</feature>
<feature type="binding site" evidence="7">
    <location>
        <position position="228"/>
    </location>
    <ligand>
        <name>substrate</name>
    </ligand>
</feature>
<dbReference type="EMBL" id="LT796768">
    <property type="protein sequence ID" value="SKB10139.1"/>
    <property type="molecule type" value="Genomic_DNA"/>
</dbReference>
<feature type="binding site" evidence="7">
    <location>
        <position position="141"/>
    </location>
    <ligand>
        <name>substrate</name>
    </ligand>
</feature>
<name>A0A1T4Z801_9ACTN</name>
<comment type="similarity">
    <text evidence="1 5">Belongs to the metallo-dependent hydrolases superfamily. NagA family.</text>
</comment>
<dbReference type="Pfam" id="PF01979">
    <property type="entry name" value="Amidohydro_1"/>
    <property type="match status" value="1"/>
</dbReference>
<dbReference type="GO" id="GO:0006046">
    <property type="term" value="P:N-acetylglucosamine catabolic process"/>
    <property type="evidence" value="ECO:0007669"/>
    <property type="project" value="TreeGrafter"/>
</dbReference>
<dbReference type="NCBIfam" id="TIGR00221">
    <property type="entry name" value="nagA"/>
    <property type="match status" value="1"/>
</dbReference>
<dbReference type="STRING" id="1736691.SAMN06295964_3125"/>